<sequence length="445" mass="49992">MFGKSLPEGYKQTKVGVIPEEWDVVKLGDHTLKPDYGLTTSAVWERVGPKFIRITDIQDEGVDWSTVPHCHCSEREKEKYLLKKGDILIARIGATTGKAYVFSGDEDAVFASYLIRIKAKKDLFPSYLSQFTHSEPYWRQINAIKSGKLKEGINSPELQGIIIPFPPLPEQHRIATILSTVDAAIAATDEVIAKTEDLKRGLMQALLTKGIDEEGRVRSEETHVFCEKQGMQVPVEWDVIQLKDAISEKLQSGYSGPETDENDGLRALTLTAVTENRIDISNTKYIKADYEKVKNLFIRKNDIFIERSNTLQFVGLVALYEGDESFAIYPDILVRARAKSDLVLPKILFEIILHPRSRTYFQRSAKGTSGSMKKIDQKIIGNLYLPLPPLPEQHRIAAVLSTVDRDLAVERDHRAHLQTLKKGLMQDLLTGRTRVPLNGGGPRGV</sequence>
<evidence type="ECO:0000256" key="3">
    <source>
        <dbReference type="ARBA" id="ARBA00023125"/>
    </source>
</evidence>
<keyword evidence="3" id="KW-0238">DNA-binding</keyword>
<comment type="similarity">
    <text evidence="1">Belongs to the type-I restriction system S methylase family.</text>
</comment>
<dbReference type="Gene3D" id="1.10.287.1120">
    <property type="entry name" value="Bipartite methylase S protein"/>
    <property type="match status" value="1"/>
</dbReference>
<dbReference type="PANTHER" id="PTHR30408:SF12">
    <property type="entry name" value="TYPE I RESTRICTION ENZYME MJAVIII SPECIFICITY SUBUNIT"/>
    <property type="match status" value="1"/>
</dbReference>
<dbReference type="InterPro" id="IPR044946">
    <property type="entry name" value="Restrct_endonuc_typeI_TRD_sf"/>
</dbReference>
<dbReference type="SUPFAM" id="SSF116734">
    <property type="entry name" value="DNA methylase specificity domain"/>
    <property type="match status" value="2"/>
</dbReference>
<dbReference type="REBASE" id="488962">
    <property type="entry name" value="S.Maq9704ORF900P"/>
</dbReference>
<evidence type="ECO:0000313" key="5">
    <source>
        <dbReference type="EMBL" id="QSZ66160.1"/>
    </source>
</evidence>
<evidence type="ECO:0000313" key="6">
    <source>
        <dbReference type="Proteomes" id="UP001042704"/>
    </source>
</evidence>
<keyword evidence="2" id="KW-0680">Restriction system</keyword>
<dbReference type="InterPro" id="IPR052021">
    <property type="entry name" value="Type-I_RS_S_subunit"/>
</dbReference>
<dbReference type="AlphaFoldDB" id="A0A8A3S3C6"/>
<evidence type="ECO:0000256" key="1">
    <source>
        <dbReference type="ARBA" id="ARBA00010923"/>
    </source>
</evidence>
<gene>
    <name evidence="5" type="ORF">RJ40_00920</name>
</gene>
<dbReference type="KEGG" id="maqe:RJ40_00920"/>
<evidence type="ECO:0000256" key="2">
    <source>
        <dbReference type="ARBA" id="ARBA00022747"/>
    </source>
</evidence>
<dbReference type="Gene3D" id="3.90.220.20">
    <property type="entry name" value="DNA methylase specificity domains"/>
    <property type="match status" value="2"/>
</dbReference>
<dbReference type="GeneID" id="76422870"/>
<reference evidence="5" key="1">
    <citation type="journal article" date="2001" name="Int. J. Syst. Evol. Microbiol.">
        <title>Methanofollis aquaemaris sp. nov., a methanogen isolated from an aquaculture fish pond.</title>
        <authorList>
            <person name="Lai M.C."/>
            <person name="Chen S.C."/>
        </authorList>
    </citation>
    <scope>NUCLEOTIDE SEQUENCE</scope>
    <source>
        <strain evidence="5">N2F9704</strain>
    </source>
</reference>
<feature type="domain" description="Type I restriction modification DNA specificity" evidence="4">
    <location>
        <begin position="235"/>
        <end position="412"/>
    </location>
</feature>
<name>A0A8A3S3C6_9EURY</name>
<dbReference type="PANTHER" id="PTHR30408">
    <property type="entry name" value="TYPE-1 RESTRICTION ENZYME ECOKI SPECIFICITY PROTEIN"/>
    <property type="match status" value="1"/>
</dbReference>
<reference evidence="5" key="2">
    <citation type="submission" date="2019-02" db="EMBL/GenBank/DDBJ databases">
        <authorList>
            <person name="Chen S.-C."/>
            <person name="Chien H.-H."/>
            <person name="Lai M.-C."/>
        </authorList>
    </citation>
    <scope>NUCLEOTIDE SEQUENCE</scope>
    <source>
        <strain evidence="5">N2F9704</strain>
    </source>
</reference>
<proteinExistence type="inferred from homology"/>
<dbReference type="GO" id="GO:0009307">
    <property type="term" value="P:DNA restriction-modification system"/>
    <property type="evidence" value="ECO:0007669"/>
    <property type="project" value="UniProtKB-KW"/>
</dbReference>
<dbReference type="EMBL" id="CP036172">
    <property type="protein sequence ID" value="QSZ66160.1"/>
    <property type="molecule type" value="Genomic_DNA"/>
</dbReference>
<evidence type="ECO:0000259" key="4">
    <source>
        <dbReference type="Pfam" id="PF01420"/>
    </source>
</evidence>
<dbReference type="GO" id="GO:0003677">
    <property type="term" value="F:DNA binding"/>
    <property type="evidence" value="ECO:0007669"/>
    <property type="project" value="UniProtKB-KW"/>
</dbReference>
<organism evidence="5 6">
    <name type="scientific">Methanofollis aquaemaris</name>
    <dbReference type="NCBI Taxonomy" id="126734"/>
    <lineage>
        <taxon>Archaea</taxon>
        <taxon>Methanobacteriati</taxon>
        <taxon>Methanobacteriota</taxon>
        <taxon>Stenosarchaea group</taxon>
        <taxon>Methanomicrobia</taxon>
        <taxon>Methanomicrobiales</taxon>
        <taxon>Methanomicrobiaceae</taxon>
        <taxon>Methanofollis</taxon>
    </lineage>
</organism>
<accession>A0A8A3S3C6</accession>
<feature type="domain" description="Type I restriction modification DNA specificity" evidence="4">
    <location>
        <begin position="19"/>
        <end position="190"/>
    </location>
</feature>
<dbReference type="RefSeq" id="WP_265581471.1">
    <property type="nucleotide sequence ID" value="NZ_CP036172.1"/>
</dbReference>
<dbReference type="Pfam" id="PF01420">
    <property type="entry name" value="Methylase_S"/>
    <property type="match status" value="2"/>
</dbReference>
<protein>
    <recommendedName>
        <fullName evidence="4">Type I restriction modification DNA specificity domain-containing protein</fullName>
    </recommendedName>
</protein>
<dbReference type="Proteomes" id="UP001042704">
    <property type="component" value="Chromosome"/>
</dbReference>
<dbReference type="CDD" id="cd17521">
    <property type="entry name" value="RMtype1_S_Sau13435ORF2165P_TRD2-CR2_like"/>
    <property type="match status" value="1"/>
</dbReference>
<dbReference type="InterPro" id="IPR000055">
    <property type="entry name" value="Restrct_endonuc_typeI_TRD"/>
</dbReference>
<keyword evidence="6" id="KW-1185">Reference proteome</keyword>